<feature type="binding site" evidence="15">
    <location>
        <position position="187"/>
    </location>
    <ligand>
        <name>Mg(2+)</name>
        <dbReference type="ChEBI" id="CHEBI:18420"/>
    </ligand>
</feature>
<evidence type="ECO:0000313" key="19">
    <source>
        <dbReference type="Proteomes" id="UP000006811"/>
    </source>
</evidence>
<dbReference type="Pfam" id="PF22613">
    <property type="entry name" value="Transketolase_C_1"/>
    <property type="match status" value="1"/>
</dbReference>
<dbReference type="PANTHER" id="PTHR43522:SF2">
    <property type="entry name" value="TRANSKETOLASE 1-RELATED"/>
    <property type="match status" value="1"/>
</dbReference>
<dbReference type="STRING" id="261317.BCTU_059"/>
<feature type="binding site" evidence="14">
    <location>
        <position position="436"/>
    </location>
    <ligand>
        <name>thiamine diphosphate</name>
        <dbReference type="ChEBI" id="CHEBI:58937"/>
    </ligand>
</feature>
<dbReference type="CDD" id="cd07033">
    <property type="entry name" value="TPP_PYR_DXS_TK_like"/>
    <property type="match status" value="1"/>
</dbReference>
<dbReference type="InterPro" id="IPR005478">
    <property type="entry name" value="Transketolase_bac-like"/>
</dbReference>
<feature type="site" description="Important for catalytic activity" evidence="16">
    <location>
        <position position="26"/>
    </location>
</feature>
<keyword evidence="8 15" id="KW-0460">Magnesium</keyword>
<feature type="binding site" evidence="13">
    <location>
        <position position="357"/>
    </location>
    <ligand>
        <name>substrate</name>
    </ligand>
</feature>
<dbReference type="HOGENOM" id="CLU_009227_0_0_6"/>
<evidence type="ECO:0000313" key="18">
    <source>
        <dbReference type="EMBL" id="AEH39651.1"/>
    </source>
</evidence>
<evidence type="ECO:0000256" key="9">
    <source>
        <dbReference type="ARBA" id="ARBA00023052"/>
    </source>
</evidence>
<reference evidence="18 19" key="1">
    <citation type="journal article" date="2011" name="Appl. Environ. Microbiol.">
        <title>The genome of Buchnera aphidicola from the aphid Cinara tujafilina provides new clues about the evolutionary history of metabolic losses in bacterial endosymbionts.</title>
        <authorList>
            <person name="Lamelas A."/>
            <person name="Gosalbes M.J."/>
            <person name="Moya A."/>
            <person name="Latorre A."/>
        </authorList>
    </citation>
    <scope>NUCLEOTIDE SEQUENCE [LARGE SCALE GENOMIC DNA]</scope>
    <source>
        <strain evidence="19">Cinara tujafilina</strain>
    </source>
</reference>
<accession>F7WZ01</accession>
<evidence type="ECO:0000256" key="2">
    <source>
        <dbReference type="ARBA" id="ARBA00001941"/>
    </source>
</evidence>
<comment type="cofactor">
    <cofactor evidence="2">
        <name>Co(2+)</name>
        <dbReference type="ChEBI" id="CHEBI:48828"/>
    </cofactor>
</comment>
<dbReference type="Pfam" id="PF02779">
    <property type="entry name" value="Transket_pyr"/>
    <property type="match status" value="1"/>
</dbReference>
<feature type="binding site" evidence="14">
    <location>
        <position position="66"/>
    </location>
    <ligand>
        <name>thiamine diphosphate</name>
        <dbReference type="ChEBI" id="CHEBI:58937"/>
    </ligand>
</feature>
<organism evidence="18 19">
    <name type="scientific">Buchnera aphidicola</name>
    <name type="common">Cinara tujafilina</name>
    <dbReference type="NCBI Taxonomy" id="261317"/>
    <lineage>
        <taxon>Bacteria</taxon>
        <taxon>Pseudomonadati</taxon>
        <taxon>Pseudomonadota</taxon>
        <taxon>Gammaproteobacteria</taxon>
        <taxon>Enterobacterales</taxon>
        <taxon>Erwiniaceae</taxon>
        <taxon>Buchnera</taxon>
    </lineage>
</organism>
<evidence type="ECO:0000256" key="11">
    <source>
        <dbReference type="NCBIfam" id="TIGR00232"/>
    </source>
</evidence>
<dbReference type="SUPFAM" id="SSF52922">
    <property type="entry name" value="TK C-terminal domain-like"/>
    <property type="match status" value="1"/>
</dbReference>
<dbReference type="InterPro" id="IPR005475">
    <property type="entry name" value="Transketolase-like_Pyr-bd"/>
</dbReference>
<evidence type="ECO:0000256" key="1">
    <source>
        <dbReference type="ARBA" id="ARBA00001913"/>
    </source>
</evidence>
<comment type="cofactor">
    <cofactor evidence="15">
        <name>Mg(2+)</name>
        <dbReference type="ChEBI" id="CHEBI:18420"/>
    </cofactor>
    <text evidence="15">Binds 1 Mg(2+) ion per subunit. Can also utilize other divalent metal cations, such as Ca(2+), Mn(2+) and Co(2+).</text>
</comment>
<evidence type="ECO:0000256" key="4">
    <source>
        <dbReference type="ARBA" id="ARBA00011738"/>
    </source>
</evidence>
<evidence type="ECO:0000256" key="15">
    <source>
        <dbReference type="PIRSR" id="PIRSR605478-4"/>
    </source>
</evidence>
<evidence type="ECO:0000256" key="3">
    <source>
        <dbReference type="ARBA" id="ARBA00007131"/>
    </source>
</evidence>
<dbReference type="NCBIfam" id="TIGR00232">
    <property type="entry name" value="tktlase_bact"/>
    <property type="match status" value="1"/>
</dbReference>
<feature type="binding site" evidence="13">
    <location>
        <position position="384"/>
    </location>
    <ligand>
        <name>substrate</name>
    </ligand>
</feature>
<dbReference type="InterPro" id="IPR005474">
    <property type="entry name" value="Transketolase_N"/>
</dbReference>
<evidence type="ECO:0000256" key="5">
    <source>
        <dbReference type="ARBA" id="ARBA00013152"/>
    </source>
</evidence>
<keyword evidence="7 15" id="KW-0479">Metal-binding</keyword>
<feature type="binding site" evidence="14">
    <location>
        <position position="156"/>
    </location>
    <ligand>
        <name>thiamine diphosphate</name>
        <dbReference type="ChEBI" id="CHEBI:58937"/>
    </ligand>
</feature>
<evidence type="ECO:0000256" key="7">
    <source>
        <dbReference type="ARBA" id="ARBA00022723"/>
    </source>
</evidence>
<evidence type="ECO:0000256" key="14">
    <source>
        <dbReference type="PIRSR" id="PIRSR605478-3"/>
    </source>
</evidence>
<feature type="domain" description="Transketolase-like pyrimidine-binding" evidence="17">
    <location>
        <begin position="354"/>
        <end position="524"/>
    </location>
</feature>
<dbReference type="Proteomes" id="UP000006811">
    <property type="component" value="Chromosome"/>
</dbReference>
<keyword evidence="19" id="KW-1185">Reference proteome</keyword>
<feature type="binding site" evidence="15">
    <location>
        <position position="185"/>
    </location>
    <ligand>
        <name>Mg(2+)</name>
        <dbReference type="ChEBI" id="CHEBI:18420"/>
    </ligand>
</feature>
<evidence type="ECO:0000256" key="10">
    <source>
        <dbReference type="ARBA" id="ARBA00049473"/>
    </source>
</evidence>
<dbReference type="eggNOG" id="COG0021">
    <property type="taxonomic scope" value="Bacteria"/>
</dbReference>
<dbReference type="Gene3D" id="3.40.50.970">
    <property type="match status" value="2"/>
</dbReference>
<feature type="binding site" evidence="13">
    <location>
        <position position="519"/>
    </location>
    <ligand>
        <name>substrate</name>
    </ligand>
</feature>
<evidence type="ECO:0000256" key="16">
    <source>
        <dbReference type="PIRSR" id="PIRSR605478-5"/>
    </source>
</evidence>
<feature type="binding site" evidence="13">
    <location>
        <position position="472"/>
    </location>
    <ligand>
        <name>substrate</name>
    </ligand>
</feature>
<sequence length="666" mass="75010">MVCRKQLSNAIRILSIDAIQRAQSGHPGAPMGMADIAEVLWRDFLKHNPINPSWPNRDRFILSNGHASMLLYSLLHLSGYNVTIEDIKKFRQCHSKTPGHPEIHCTPGVEITTGPLGQGLSSGIGMAIAEKILSTYFNRKNFNIVDHYTWIFVGDGCLMEGISHESCSLAGTLNLGKLIVFYDKNGISIDGNVSNWFTDDTVKRFQSYNWQVIEINGHNSKEISNAINQSKENLLQPSIIICNTTIGFGSPNKSGKSIAHGAPLGEHEILLTRKKLNWLYPAFFIPDEIYNAWDGKIKGAEHEKNWNKMFKKYSIIYSDLAKEYTRRLKGILPSCLDLEIKRFLTVLQKPLNNISTRQASKNTIEMLGKIVPELLGGSADLAPSNLTMWSGSQSIKDSFSGNYIHYGVREFGMTSIANGIFHYGLFIPYSATFLVFVDYARNAVRMAALMRTQHIFIYTHDSIGVGEDGPTHQPVEHIVSLRNTPNLSVWRPCDALETAVSWHIALQRKAGPTALILSRQNIPQFFRTSEQIKNIYRGGYIIKEFGKKIDLIIIATGSEVQLAMNVAKKLYKDHYSIRVISMVSTDYFDNQPLEYRESILPKSIVKRVSIEAGLTNYWYKYVGDKHGLRFGIDTFGESGASQDLFNLFGLTEDKILLHIKNYILNT</sequence>
<evidence type="ECO:0000256" key="13">
    <source>
        <dbReference type="PIRSR" id="PIRSR605478-2"/>
    </source>
</evidence>
<dbReference type="Pfam" id="PF00456">
    <property type="entry name" value="Transketolase_N"/>
    <property type="match status" value="1"/>
</dbReference>
<dbReference type="GO" id="GO:0005829">
    <property type="term" value="C:cytosol"/>
    <property type="evidence" value="ECO:0007669"/>
    <property type="project" value="TreeGrafter"/>
</dbReference>
<comment type="subunit">
    <text evidence="4">Homodimer.</text>
</comment>
<keyword evidence="9 14" id="KW-0786">Thiamine pyrophosphate</keyword>
<evidence type="ECO:0000256" key="8">
    <source>
        <dbReference type="ARBA" id="ARBA00022842"/>
    </source>
</evidence>
<dbReference type="FunFam" id="3.40.50.970:FF:000004">
    <property type="entry name" value="Transketolase"/>
    <property type="match status" value="1"/>
</dbReference>
<dbReference type="InterPro" id="IPR009014">
    <property type="entry name" value="Transketo_C/PFOR_II"/>
</dbReference>
<keyword evidence="6" id="KW-0808">Transferase</keyword>
<comment type="cofactor">
    <cofactor evidence="14">
        <name>thiamine diphosphate</name>
        <dbReference type="ChEBI" id="CHEBI:58937"/>
    </cofactor>
    <text evidence="14">Binds 1 thiamine pyrophosphate per subunit. During the reaction, the substrate forms a covalent intermediate with the cofactor.</text>
</comment>
<dbReference type="InterPro" id="IPR029061">
    <property type="entry name" value="THDP-binding"/>
</dbReference>
<dbReference type="InterPro" id="IPR049557">
    <property type="entry name" value="Transketolase_CS"/>
</dbReference>
<feature type="binding site" evidence="13">
    <location>
        <position position="260"/>
    </location>
    <ligand>
        <name>substrate</name>
    </ligand>
</feature>
<dbReference type="SUPFAM" id="SSF52518">
    <property type="entry name" value="Thiamin diphosphate-binding fold (THDP-binding)"/>
    <property type="match status" value="2"/>
</dbReference>
<feature type="site" description="Important for catalytic activity" evidence="16">
    <location>
        <position position="260"/>
    </location>
</feature>
<dbReference type="Gene3D" id="3.40.50.920">
    <property type="match status" value="1"/>
</dbReference>
<proteinExistence type="inferred from homology"/>
<protein>
    <recommendedName>
        <fullName evidence="5 11">Transketolase</fullName>
        <ecNumber evidence="5 11">2.2.1.1</ecNumber>
    </recommendedName>
</protein>
<feature type="active site" description="Proton donor" evidence="12">
    <location>
        <position position="410"/>
    </location>
</feature>
<feature type="binding site" evidence="14">
    <location>
        <begin position="114"/>
        <end position="116"/>
    </location>
    <ligand>
        <name>thiamine diphosphate</name>
        <dbReference type="ChEBI" id="CHEBI:58937"/>
    </ligand>
</feature>
<feature type="binding site" evidence="13">
    <location>
        <position position="26"/>
    </location>
    <ligand>
        <name>substrate</name>
    </ligand>
</feature>
<dbReference type="GO" id="GO:0009052">
    <property type="term" value="P:pentose-phosphate shunt, non-oxidative branch"/>
    <property type="evidence" value="ECO:0007669"/>
    <property type="project" value="UniProtKB-ARBA"/>
</dbReference>
<feature type="binding site" evidence="14">
    <location>
        <position position="260"/>
    </location>
    <ligand>
        <name>thiamine diphosphate</name>
        <dbReference type="ChEBI" id="CHEBI:58937"/>
    </ligand>
</feature>
<dbReference type="GO" id="GO:0004802">
    <property type="term" value="F:transketolase activity"/>
    <property type="evidence" value="ECO:0007669"/>
    <property type="project" value="UniProtKB-UniRule"/>
</dbReference>
<dbReference type="PANTHER" id="PTHR43522">
    <property type="entry name" value="TRANSKETOLASE"/>
    <property type="match status" value="1"/>
</dbReference>
<dbReference type="GO" id="GO:0046872">
    <property type="term" value="F:metal ion binding"/>
    <property type="evidence" value="ECO:0007669"/>
    <property type="project" value="UniProtKB-KW"/>
</dbReference>
<evidence type="ECO:0000259" key="17">
    <source>
        <dbReference type="SMART" id="SM00861"/>
    </source>
</evidence>
<dbReference type="SMART" id="SM00861">
    <property type="entry name" value="Transket_pyr"/>
    <property type="match status" value="1"/>
</dbReference>
<dbReference type="OrthoDB" id="8732661at2"/>
<feature type="binding site" evidence="14">
    <location>
        <position position="185"/>
    </location>
    <ligand>
        <name>thiamine diphosphate</name>
        <dbReference type="ChEBI" id="CHEBI:58937"/>
    </ligand>
</feature>
<feature type="binding site" evidence="13">
    <location>
        <position position="468"/>
    </location>
    <ligand>
        <name>substrate</name>
    </ligand>
</feature>
<dbReference type="InterPro" id="IPR055152">
    <property type="entry name" value="Transketolase-like_C_2"/>
</dbReference>
<evidence type="ECO:0000256" key="12">
    <source>
        <dbReference type="PIRSR" id="PIRSR605478-1"/>
    </source>
</evidence>
<comment type="cofactor">
    <cofactor evidence="1">
        <name>Ca(2+)</name>
        <dbReference type="ChEBI" id="CHEBI:29108"/>
    </cofactor>
</comment>
<dbReference type="EMBL" id="CP001817">
    <property type="protein sequence ID" value="AEH39651.1"/>
    <property type="molecule type" value="Genomic_DNA"/>
</dbReference>
<gene>
    <name evidence="18" type="primary">tktB</name>
    <name evidence="18" type="ORF">BCTU_059</name>
</gene>
<dbReference type="AlphaFoldDB" id="F7WZ01"/>
<comment type="similarity">
    <text evidence="3">Belongs to the transketolase family.</text>
</comment>
<dbReference type="PROSITE" id="PS00801">
    <property type="entry name" value="TRANSKETOLASE_1"/>
    <property type="match status" value="1"/>
</dbReference>
<dbReference type="InterPro" id="IPR033247">
    <property type="entry name" value="Transketolase_fam"/>
</dbReference>
<feature type="binding site" evidence="15">
    <location>
        <position position="155"/>
    </location>
    <ligand>
        <name>Mg(2+)</name>
        <dbReference type="ChEBI" id="CHEBI:18420"/>
    </ligand>
</feature>
<evidence type="ECO:0000256" key="6">
    <source>
        <dbReference type="ARBA" id="ARBA00022679"/>
    </source>
</evidence>
<dbReference type="KEGG" id="baj:BCTU_059"/>
<comment type="catalytic activity">
    <reaction evidence="10">
        <text>D-sedoheptulose 7-phosphate + D-glyceraldehyde 3-phosphate = aldehydo-D-ribose 5-phosphate + D-xylulose 5-phosphate</text>
        <dbReference type="Rhea" id="RHEA:10508"/>
        <dbReference type="ChEBI" id="CHEBI:57483"/>
        <dbReference type="ChEBI" id="CHEBI:57737"/>
        <dbReference type="ChEBI" id="CHEBI:58273"/>
        <dbReference type="ChEBI" id="CHEBI:59776"/>
        <dbReference type="EC" id="2.2.1.1"/>
    </reaction>
</comment>
<dbReference type="FunFam" id="3.40.50.920:FF:000003">
    <property type="entry name" value="Transketolase"/>
    <property type="match status" value="1"/>
</dbReference>
<dbReference type="FunFam" id="3.40.50.970:FF:000003">
    <property type="entry name" value="Transketolase"/>
    <property type="match status" value="1"/>
</dbReference>
<name>F7WZ01_9GAMM</name>
<feature type="binding site" evidence="13">
    <location>
        <position position="460"/>
    </location>
    <ligand>
        <name>substrate</name>
    </ligand>
</feature>
<dbReference type="CDD" id="cd02012">
    <property type="entry name" value="TPP_TK"/>
    <property type="match status" value="1"/>
</dbReference>
<dbReference type="EC" id="2.2.1.1" evidence="5 11"/>